<feature type="coiled-coil region" evidence="1">
    <location>
        <begin position="103"/>
        <end position="130"/>
    </location>
</feature>
<keyword evidence="6" id="KW-1185">Reference proteome</keyword>
<evidence type="ECO:0000256" key="2">
    <source>
        <dbReference type="SAM" id="MobiDB-lite"/>
    </source>
</evidence>
<reference evidence="5" key="1">
    <citation type="journal article" date="2020" name="Stud. Mycol.">
        <title>101 Dothideomycetes genomes: a test case for predicting lifestyles and emergence of pathogens.</title>
        <authorList>
            <person name="Haridas S."/>
            <person name="Albert R."/>
            <person name="Binder M."/>
            <person name="Bloem J."/>
            <person name="Labutti K."/>
            <person name="Salamov A."/>
            <person name="Andreopoulos B."/>
            <person name="Baker S."/>
            <person name="Barry K."/>
            <person name="Bills G."/>
            <person name="Bluhm B."/>
            <person name="Cannon C."/>
            <person name="Castanera R."/>
            <person name="Culley D."/>
            <person name="Daum C."/>
            <person name="Ezra D."/>
            <person name="Gonzalez J."/>
            <person name="Henrissat B."/>
            <person name="Kuo A."/>
            <person name="Liang C."/>
            <person name="Lipzen A."/>
            <person name="Lutzoni F."/>
            <person name="Magnuson J."/>
            <person name="Mondo S."/>
            <person name="Nolan M."/>
            <person name="Ohm R."/>
            <person name="Pangilinan J."/>
            <person name="Park H.-J."/>
            <person name="Ramirez L."/>
            <person name="Alfaro M."/>
            <person name="Sun H."/>
            <person name="Tritt A."/>
            <person name="Yoshinaga Y."/>
            <person name="Zwiers L.-H."/>
            <person name="Turgeon B."/>
            <person name="Goodwin S."/>
            <person name="Spatafora J."/>
            <person name="Crous P."/>
            <person name="Grigoriev I."/>
        </authorList>
    </citation>
    <scope>NUCLEOTIDE SEQUENCE</scope>
    <source>
        <strain evidence="5">CBS 121739</strain>
    </source>
</reference>
<sequence length="301" mass="34983">MALLNDNEKKPGEEDADGDSESPTPENDVVNVYPSKASRSAIHSGLVGLIRSWLAKPYNPGPKPIINKLNEYPRGYPHLAAFLDSHENFMIYRRFGYLQARLILRKQDELRELEDELKDIDTEVAMNHKERLTTRMWDSVEQKKLMKKIESNFRSYASLLQSAQAMNGFTRPKPADYNSVSNYIQNRRPLWHGEDEWILHQEDMVTLRAARGLAWLDSLVEGLIRTFACGLLQKIFTSKDTETKFEDCKDWANNEHAYDRKDETYYTSRRITNFSNGILVMLILILPIVPISIMYYMIREV</sequence>
<proteinExistence type="predicted"/>
<keyword evidence="3" id="KW-1133">Transmembrane helix</keyword>
<dbReference type="PANTHER" id="PTHR34502:SF3">
    <property type="entry name" value="DUF6594 DOMAIN-CONTAINING PROTEIN"/>
    <property type="match status" value="1"/>
</dbReference>
<feature type="domain" description="DUF6594" evidence="4">
    <location>
        <begin position="76"/>
        <end position="295"/>
    </location>
</feature>
<keyword evidence="1" id="KW-0175">Coiled coil</keyword>
<protein>
    <recommendedName>
        <fullName evidence="4">DUF6594 domain-containing protein</fullName>
    </recommendedName>
</protein>
<organism evidence="5 6">
    <name type="scientific">Pseudovirgaria hyperparasitica</name>
    <dbReference type="NCBI Taxonomy" id="470096"/>
    <lineage>
        <taxon>Eukaryota</taxon>
        <taxon>Fungi</taxon>
        <taxon>Dikarya</taxon>
        <taxon>Ascomycota</taxon>
        <taxon>Pezizomycotina</taxon>
        <taxon>Dothideomycetes</taxon>
        <taxon>Dothideomycetes incertae sedis</taxon>
        <taxon>Acrospermales</taxon>
        <taxon>Acrospermaceae</taxon>
        <taxon>Pseudovirgaria</taxon>
    </lineage>
</organism>
<feature type="region of interest" description="Disordered" evidence="2">
    <location>
        <begin position="1"/>
        <end position="27"/>
    </location>
</feature>
<feature type="transmembrane region" description="Helical" evidence="3">
    <location>
        <begin position="278"/>
        <end position="298"/>
    </location>
</feature>
<dbReference type="InterPro" id="IPR046529">
    <property type="entry name" value="DUF6594"/>
</dbReference>
<dbReference type="AlphaFoldDB" id="A0A6A6WCD2"/>
<evidence type="ECO:0000313" key="6">
    <source>
        <dbReference type="Proteomes" id="UP000799437"/>
    </source>
</evidence>
<dbReference type="EMBL" id="ML996569">
    <property type="protein sequence ID" value="KAF2759506.1"/>
    <property type="molecule type" value="Genomic_DNA"/>
</dbReference>
<feature type="compositionally biased region" description="Basic and acidic residues" evidence="2">
    <location>
        <begin position="1"/>
        <end position="13"/>
    </location>
</feature>
<evidence type="ECO:0000313" key="5">
    <source>
        <dbReference type="EMBL" id="KAF2759506.1"/>
    </source>
</evidence>
<dbReference type="PANTHER" id="PTHR34502">
    <property type="entry name" value="DUF6594 DOMAIN-CONTAINING PROTEIN-RELATED"/>
    <property type="match status" value="1"/>
</dbReference>
<keyword evidence="3" id="KW-0472">Membrane</keyword>
<evidence type="ECO:0000256" key="3">
    <source>
        <dbReference type="SAM" id="Phobius"/>
    </source>
</evidence>
<keyword evidence="3" id="KW-0812">Transmembrane</keyword>
<dbReference type="Proteomes" id="UP000799437">
    <property type="component" value="Unassembled WGS sequence"/>
</dbReference>
<evidence type="ECO:0000256" key="1">
    <source>
        <dbReference type="SAM" id="Coils"/>
    </source>
</evidence>
<dbReference type="GeneID" id="54481650"/>
<dbReference type="OrthoDB" id="3533814at2759"/>
<gene>
    <name evidence="5" type="ORF">EJ05DRAFT_300449</name>
</gene>
<dbReference type="RefSeq" id="XP_033601957.1">
    <property type="nucleotide sequence ID" value="XM_033740596.1"/>
</dbReference>
<evidence type="ECO:0000259" key="4">
    <source>
        <dbReference type="Pfam" id="PF20237"/>
    </source>
</evidence>
<accession>A0A6A6WCD2</accession>
<name>A0A6A6WCD2_9PEZI</name>
<dbReference type="Pfam" id="PF20237">
    <property type="entry name" value="DUF6594"/>
    <property type="match status" value="1"/>
</dbReference>